<accession>A0A929KVW6</accession>
<dbReference type="AlphaFoldDB" id="A0A929KVW6"/>
<reference evidence="2" key="1">
    <citation type="submission" date="2020-10" db="EMBL/GenBank/DDBJ databases">
        <title>Mucilaginibacter mali sp. nov., isolated from rhizosphere soil of apple orchard.</title>
        <authorList>
            <person name="Lee J.-S."/>
            <person name="Kim H.S."/>
            <person name="Kim J.-S."/>
        </authorList>
    </citation>
    <scope>NUCLEOTIDE SEQUENCE</scope>
    <source>
        <strain evidence="2">KCTC 22746</strain>
    </source>
</reference>
<evidence type="ECO:0000313" key="3">
    <source>
        <dbReference type="Proteomes" id="UP000622475"/>
    </source>
</evidence>
<feature type="transmembrane region" description="Helical" evidence="1">
    <location>
        <begin position="22"/>
        <end position="39"/>
    </location>
</feature>
<dbReference type="Proteomes" id="UP000622475">
    <property type="component" value="Unassembled WGS sequence"/>
</dbReference>
<keyword evidence="3" id="KW-1185">Reference proteome</keyword>
<sequence length="283" mass="33128">MKFLQIDSLSQLKTDTGFWDNFIWQIAAAFVIGVGAVSYRKIVSFIKNYLDIKRAKRNLEINNYYELCQILLPILNDNKYIFQTYGPNSSAAHQEPLRTNMTLWHASRVEYIVPNNEKIKNLVEANKHFINRLHLPLYEKLLSHIFAFKTHVANPNFDYSNYQFPNEIEDVIKEECFNKNLQGSTFTSIVNWLKEKKEVNEIAGMALFGSAVFSTKHSDDVDIVLWLTISAPDDVINFDRVLTQFKKDFNFCFKKPLHVQVFTSEEHNRYELFLAANNYNYII</sequence>
<organism evidence="2 3">
    <name type="scientific">Mucilaginibacter myungsuensis</name>
    <dbReference type="NCBI Taxonomy" id="649104"/>
    <lineage>
        <taxon>Bacteria</taxon>
        <taxon>Pseudomonadati</taxon>
        <taxon>Bacteroidota</taxon>
        <taxon>Sphingobacteriia</taxon>
        <taxon>Sphingobacteriales</taxon>
        <taxon>Sphingobacteriaceae</taxon>
        <taxon>Mucilaginibacter</taxon>
    </lineage>
</organism>
<gene>
    <name evidence="2" type="ORF">IRJ16_07275</name>
</gene>
<keyword evidence="1" id="KW-0812">Transmembrane</keyword>
<dbReference type="EMBL" id="JADFFL010000002">
    <property type="protein sequence ID" value="MBE9661682.1"/>
    <property type="molecule type" value="Genomic_DNA"/>
</dbReference>
<proteinExistence type="predicted"/>
<name>A0A929KVW6_9SPHI</name>
<keyword evidence="1" id="KW-0472">Membrane</keyword>
<evidence type="ECO:0000256" key="1">
    <source>
        <dbReference type="SAM" id="Phobius"/>
    </source>
</evidence>
<protein>
    <submittedName>
        <fullName evidence="2">Uncharacterized protein</fullName>
    </submittedName>
</protein>
<comment type="caution">
    <text evidence="2">The sequence shown here is derived from an EMBL/GenBank/DDBJ whole genome shotgun (WGS) entry which is preliminary data.</text>
</comment>
<dbReference type="RefSeq" id="WP_194110860.1">
    <property type="nucleotide sequence ID" value="NZ_JADFFL010000002.1"/>
</dbReference>
<keyword evidence="1" id="KW-1133">Transmembrane helix</keyword>
<evidence type="ECO:0000313" key="2">
    <source>
        <dbReference type="EMBL" id="MBE9661682.1"/>
    </source>
</evidence>